<dbReference type="Gene3D" id="1.25.10.10">
    <property type="entry name" value="Leucine-rich Repeat Variant"/>
    <property type="match status" value="1"/>
</dbReference>
<dbReference type="GO" id="GO:0005737">
    <property type="term" value="C:cytoplasm"/>
    <property type="evidence" value="ECO:0007669"/>
    <property type="project" value="UniProtKB-SubCell"/>
</dbReference>
<keyword evidence="4" id="KW-0813">Transport</keyword>
<evidence type="ECO:0000313" key="14">
    <source>
        <dbReference type="Proteomes" id="UP000218334"/>
    </source>
</evidence>
<protein>
    <recommendedName>
        <fullName evidence="9">Importin-95</fullName>
    </recommendedName>
    <alternativeName>
        <fullName evidence="10">Karyopherin-95</fullName>
    </alternativeName>
</protein>
<dbReference type="PANTHER" id="PTHR10527">
    <property type="entry name" value="IMPORTIN BETA"/>
    <property type="match status" value="1"/>
</dbReference>
<keyword evidence="7" id="KW-0653">Protein transport</keyword>
<evidence type="ECO:0000256" key="6">
    <source>
        <dbReference type="ARBA" id="ARBA00022737"/>
    </source>
</evidence>
<evidence type="ECO:0000256" key="9">
    <source>
        <dbReference type="ARBA" id="ARBA00079884"/>
    </source>
</evidence>
<dbReference type="STRING" id="1076256.A0A2H3C4V2"/>
<evidence type="ECO:0000256" key="5">
    <source>
        <dbReference type="ARBA" id="ARBA00022490"/>
    </source>
</evidence>
<dbReference type="GO" id="GO:0005635">
    <property type="term" value="C:nuclear envelope"/>
    <property type="evidence" value="ECO:0007669"/>
    <property type="project" value="UniProtKB-SubCell"/>
</dbReference>
<dbReference type="SMART" id="SM00185">
    <property type="entry name" value="ARM"/>
    <property type="match status" value="3"/>
</dbReference>
<dbReference type="InterPro" id="IPR058584">
    <property type="entry name" value="IMB1_TNPO1-like_TPR"/>
</dbReference>
<dbReference type="PROSITE" id="PS50166">
    <property type="entry name" value="IMPORTIN_B_NT"/>
    <property type="match status" value="1"/>
</dbReference>
<dbReference type="Pfam" id="PF25574">
    <property type="entry name" value="TPR_IMB1"/>
    <property type="match status" value="1"/>
</dbReference>
<sequence length="864" mass="95006">MNATDLLANTLSADSNTRQDATQQLENASRENYPQYMLMLSAVLLEDSTPLHVRNAAGLALKNALTARETSRQTEYSNRWLSLDPDTKAKIKQDALMTLASPNLKAGQFASQVVAAIAAVELPQDQWKDLIEILLGFVNNQPNTNLKIATLQTIGYICETIKPEILSLRANEILTAVIHGARKEEPSSDVQLAAIHALYNSLEFVRDNFERDGERNYIMQVVCEATQSSSVSVQVGAFECLVRIMSLYYEKMGFYMEQALFGLTVVGMKHSDERVALQAVEFWSTVCEEEVELALEAQEAIDYGEQPERESRHFAKIALPEIVPVLLMLLTKQEEDADEDEWNVSMAAGTCMSLLAGAVQDAIVPAVLPFIEGNITSEDWHRREAAVMAFGSVLEGPDPSVLTPLAEQALPTLISMMADANTHVKDTTAWTLGRICDLLIVVIKPDMQLHPLISALVSGLQDSPRIVTNCAWALMNLADQLAVYYEDDAEPAQSGPLSPYYEGVVQALLRVTESASNEANYRTAAYEAMTSYLTHATPDAITVVQNTVVTILQRMEHLLSLHNQIVGVDDSNNWNELQSNLCSVAICVIRKLNNGIQPLADRIMTLVLQLIQAAGKTSTVLEDAFLVVGALASALETAFAPYIGAFLPYLYPALKAHEDTQLCTVAVGIIGDISRALGDQSAQYANPFMTVLLENLQSEVLNRNVKITILSCFGDIALAVGAGFEPYLDTTMNVLKQAGAVEINPLDYDLLDYVGQLREGILEAYTGIVTGLKNTPKVPILLPHAPSILELIYRCLSDEERTEPVVKLSYGLLGDLADSFPAGQLKPLLLQPWVASELRTRQRMSPETKKTMRWAREMVKIATQ</sequence>
<dbReference type="Pfam" id="PF03810">
    <property type="entry name" value="IBN_N"/>
    <property type="match status" value="1"/>
</dbReference>
<dbReference type="InterPro" id="IPR040122">
    <property type="entry name" value="Importin_beta"/>
</dbReference>
<evidence type="ECO:0000256" key="3">
    <source>
        <dbReference type="ARBA" id="ARBA00010907"/>
    </source>
</evidence>
<comment type="subcellular location">
    <subcellularLocation>
        <location evidence="2">Cytoplasm</location>
    </subcellularLocation>
    <subcellularLocation>
        <location evidence="1">Nucleus envelope</location>
    </subcellularLocation>
</comment>
<accession>A0A2H3C4V2</accession>
<dbReference type="InterPro" id="IPR016024">
    <property type="entry name" value="ARM-type_fold"/>
</dbReference>
<feature type="domain" description="Importin N-terminal" evidence="12">
    <location>
        <begin position="21"/>
        <end position="101"/>
    </location>
</feature>
<dbReference type="GO" id="GO:0031267">
    <property type="term" value="F:small GTPase binding"/>
    <property type="evidence" value="ECO:0007669"/>
    <property type="project" value="InterPro"/>
</dbReference>
<evidence type="ECO:0000256" key="2">
    <source>
        <dbReference type="ARBA" id="ARBA00004496"/>
    </source>
</evidence>
<gene>
    <name evidence="13" type="ORF">ARMSODRAFT_987601</name>
</gene>
<dbReference type="AlphaFoldDB" id="A0A2H3C4V2"/>
<dbReference type="SUPFAM" id="SSF48371">
    <property type="entry name" value="ARM repeat"/>
    <property type="match status" value="1"/>
</dbReference>
<keyword evidence="14" id="KW-1185">Reference proteome</keyword>
<evidence type="ECO:0000313" key="13">
    <source>
        <dbReference type="EMBL" id="PBK71847.1"/>
    </source>
</evidence>
<evidence type="ECO:0000256" key="4">
    <source>
        <dbReference type="ARBA" id="ARBA00022448"/>
    </source>
</evidence>
<comment type="similarity">
    <text evidence="3">Belongs to the importin beta family. Importin beta-1 subfamily.</text>
</comment>
<dbReference type="SMART" id="SM00913">
    <property type="entry name" value="IBN_N"/>
    <property type="match status" value="1"/>
</dbReference>
<dbReference type="InterPro" id="IPR000225">
    <property type="entry name" value="Armadillo"/>
</dbReference>
<feature type="region of interest" description="Disordered" evidence="11">
    <location>
        <begin position="1"/>
        <end position="23"/>
    </location>
</feature>
<evidence type="ECO:0000256" key="1">
    <source>
        <dbReference type="ARBA" id="ARBA00004259"/>
    </source>
</evidence>
<evidence type="ECO:0000256" key="10">
    <source>
        <dbReference type="ARBA" id="ARBA00083566"/>
    </source>
</evidence>
<keyword evidence="5" id="KW-0963">Cytoplasm</keyword>
<evidence type="ECO:0000259" key="12">
    <source>
        <dbReference type="PROSITE" id="PS50166"/>
    </source>
</evidence>
<dbReference type="EMBL" id="KZ293423">
    <property type="protein sequence ID" value="PBK71847.1"/>
    <property type="molecule type" value="Genomic_DNA"/>
</dbReference>
<reference evidence="14" key="1">
    <citation type="journal article" date="2017" name="Nat. Ecol. Evol.">
        <title>Genome expansion and lineage-specific genetic innovations in the forest pathogenic fungi Armillaria.</title>
        <authorList>
            <person name="Sipos G."/>
            <person name="Prasanna A.N."/>
            <person name="Walter M.C."/>
            <person name="O'Connor E."/>
            <person name="Balint B."/>
            <person name="Krizsan K."/>
            <person name="Kiss B."/>
            <person name="Hess J."/>
            <person name="Varga T."/>
            <person name="Slot J."/>
            <person name="Riley R."/>
            <person name="Boka B."/>
            <person name="Rigling D."/>
            <person name="Barry K."/>
            <person name="Lee J."/>
            <person name="Mihaltcheva S."/>
            <person name="LaButti K."/>
            <person name="Lipzen A."/>
            <person name="Waldron R."/>
            <person name="Moloney N.M."/>
            <person name="Sperisen C."/>
            <person name="Kredics L."/>
            <person name="Vagvoelgyi C."/>
            <person name="Patrignani A."/>
            <person name="Fitzpatrick D."/>
            <person name="Nagy I."/>
            <person name="Doyle S."/>
            <person name="Anderson J.B."/>
            <person name="Grigoriev I.V."/>
            <person name="Gueldener U."/>
            <person name="Muensterkoetter M."/>
            <person name="Nagy L.G."/>
        </authorList>
    </citation>
    <scope>NUCLEOTIDE SEQUENCE [LARGE SCALE GENOMIC DNA]</scope>
    <source>
        <strain evidence="14">28-4</strain>
    </source>
</reference>
<keyword evidence="6" id="KW-0677">Repeat</keyword>
<name>A0A2H3C4V2_9AGAR</name>
<keyword evidence="8" id="KW-0539">Nucleus</keyword>
<dbReference type="Proteomes" id="UP000218334">
    <property type="component" value="Unassembled WGS sequence"/>
</dbReference>
<evidence type="ECO:0000256" key="11">
    <source>
        <dbReference type="SAM" id="MobiDB-lite"/>
    </source>
</evidence>
<dbReference type="Pfam" id="PF13513">
    <property type="entry name" value="HEAT_EZ"/>
    <property type="match status" value="1"/>
</dbReference>
<dbReference type="InterPro" id="IPR001494">
    <property type="entry name" value="Importin-beta_N"/>
</dbReference>
<dbReference type="InterPro" id="IPR011989">
    <property type="entry name" value="ARM-like"/>
</dbReference>
<evidence type="ECO:0000256" key="7">
    <source>
        <dbReference type="ARBA" id="ARBA00022927"/>
    </source>
</evidence>
<dbReference type="GO" id="GO:0006606">
    <property type="term" value="P:protein import into nucleus"/>
    <property type="evidence" value="ECO:0007669"/>
    <property type="project" value="InterPro"/>
</dbReference>
<organism evidence="13 14">
    <name type="scientific">Armillaria solidipes</name>
    <dbReference type="NCBI Taxonomy" id="1076256"/>
    <lineage>
        <taxon>Eukaryota</taxon>
        <taxon>Fungi</taxon>
        <taxon>Dikarya</taxon>
        <taxon>Basidiomycota</taxon>
        <taxon>Agaricomycotina</taxon>
        <taxon>Agaricomycetes</taxon>
        <taxon>Agaricomycetidae</taxon>
        <taxon>Agaricales</taxon>
        <taxon>Marasmiineae</taxon>
        <taxon>Physalacriaceae</taxon>
        <taxon>Armillaria</taxon>
    </lineage>
</organism>
<proteinExistence type="inferred from homology"/>
<evidence type="ECO:0000256" key="8">
    <source>
        <dbReference type="ARBA" id="ARBA00023242"/>
    </source>
</evidence>
<dbReference type="FunFam" id="1.25.10.10:FF:000027">
    <property type="entry name" value="Importin subunit beta-1"/>
    <property type="match status" value="1"/>
</dbReference>